<dbReference type="SUPFAM" id="SSF52540">
    <property type="entry name" value="P-loop containing nucleoside triphosphate hydrolases"/>
    <property type="match status" value="1"/>
</dbReference>
<evidence type="ECO:0000256" key="6">
    <source>
        <dbReference type="ARBA" id="ARBA00049033"/>
    </source>
</evidence>
<dbReference type="Proteomes" id="UP001164726">
    <property type="component" value="Chromosome"/>
</dbReference>
<dbReference type="NCBIfam" id="NF010030">
    <property type="entry name" value="PRK13505.1"/>
    <property type="match status" value="1"/>
</dbReference>
<dbReference type="Gene3D" id="3.10.410.10">
    <property type="entry name" value="Formyltetrahydrofolate synthetase, domain 3"/>
    <property type="match status" value="1"/>
</dbReference>
<keyword evidence="4 8" id="KW-0547">Nucleotide-binding</keyword>
<gene>
    <name evidence="8" type="primary">fhs</name>
    <name evidence="9" type="ORF">OE105_03875</name>
</gene>
<keyword evidence="2 8" id="KW-0554">One-carbon metabolism</keyword>
<dbReference type="EMBL" id="CP106877">
    <property type="protein sequence ID" value="WAA13270.1"/>
    <property type="molecule type" value="Genomic_DNA"/>
</dbReference>
<dbReference type="GO" id="GO:0004329">
    <property type="term" value="F:formate-tetrahydrofolate ligase activity"/>
    <property type="evidence" value="ECO:0007669"/>
    <property type="project" value="UniProtKB-UniRule"/>
</dbReference>
<protein>
    <recommendedName>
        <fullName evidence="8">Formate--tetrahydrofolate ligase</fullName>
        <ecNumber evidence="8">6.3.4.3</ecNumber>
    </recommendedName>
    <alternativeName>
        <fullName evidence="8">Formyltetrahydrofolate synthetase</fullName>
        <shortName evidence="8">FHS</shortName>
        <shortName evidence="8">FTHFS</shortName>
    </alternativeName>
</protein>
<comment type="catalytic activity">
    <reaction evidence="6 8">
        <text>(6S)-5,6,7,8-tetrahydrofolate + formate + ATP = (6R)-10-formyltetrahydrofolate + ADP + phosphate</text>
        <dbReference type="Rhea" id="RHEA:20221"/>
        <dbReference type="ChEBI" id="CHEBI:15740"/>
        <dbReference type="ChEBI" id="CHEBI:30616"/>
        <dbReference type="ChEBI" id="CHEBI:43474"/>
        <dbReference type="ChEBI" id="CHEBI:57453"/>
        <dbReference type="ChEBI" id="CHEBI:195366"/>
        <dbReference type="ChEBI" id="CHEBI:456216"/>
        <dbReference type="EC" id="6.3.4.3"/>
    </reaction>
</comment>
<dbReference type="KEGG" id="fhl:OE105_03875"/>
<reference evidence="9" key="1">
    <citation type="submission" date="2022-09" db="EMBL/GenBank/DDBJ databases">
        <title>Complete Genomes of Fervidibacillus albus and Fervidibacillus halotolerans isolated from tidal flat sediments.</title>
        <authorList>
            <person name="Kwon K.K."/>
            <person name="Yang S.-H."/>
            <person name="Park M.J."/>
            <person name="Oh H.-M."/>
        </authorList>
    </citation>
    <scope>NUCLEOTIDE SEQUENCE</scope>
    <source>
        <strain evidence="9">MEBiC13594</strain>
    </source>
</reference>
<dbReference type="Gene3D" id="3.30.1510.10">
    <property type="entry name" value="Domain 2, N(10)-formyltetrahydrofolate synthetase"/>
    <property type="match status" value="1"/>
</dbReference>
<evidence type="ECO:0000256" key="3">
    <source>
        <dbReference type="ARBA" id="ARBA00022598"/>
    </source>
</evidence>
<dbReference type="Pfam" id="PF01268">
    <property type="entry name" value="FTHFS"/>
    <property type="match status" value="1"/>
</dbReference>
<dbReference type="InterPro" id="IPR020628">
    <property type="entry name" value="Formate_THF_ligase_CS"/>
</dbReference>
<dbReference type="InterPro" id="IPR027417">
    <property type="entry name" value="P-loop_NTPase"/>
</dbReference>
<dbReference type="RefSeq" id="WP_275421424.1">
    <property type="nucleotide sequence ID" value="NZ_CP106877.1"/>
</dbReference>
<keyword evidence="10" id="KW-1185">Reference proteome</keyword>
<name>A0A9E8M0P4_9BACI</name>
<evidence type="ECO:0000256" key="5">
    <source>
        <dbReference type="ARBA" id="ARBA00022840"/>
    </source>
</evidence>
<evidence type="ECO:0000256" key="8">
    <source>
        <dbReference type="HAMAP-Rule" id="MF_01543"/>
    </source>
</evidence>
<organism evidence="9 10">
    <name type="scientific">Fervidibacillus halotolerans</name>
    <dbReference type="NCBI Taxonomy" id="2980027"/>
    <lineage>
        <taxon>Bacteria</taxon>
        <taxon>Bacillati</taxon>
        <taxon>Bacillota</taxon>
        <taxon>Bacilli</taxon>
        <taxon>Bacillales</taxon>
        <taxon>Bacillaceae</taxon>
        <taxon>Fervidibacillus</taxon>
    </lineage>
</organism>
<dbReference type="InterPro" id="IPR000559">
    <property type="entry name" value="Formate_THF_ligase"/>
</dbReference>
<accession>A0A9E8M0P4</accession>
<dbReference type="AlphaFoldDB" id="A0A9E8M0P4"/>
<dbReference type="Gene3D" id="3.40.50.300">
    <property type="entry name" value="P-loop containing nucleotide triphosphate hydrolases"/>
    <property type="match status" value="1"/>
</dbReference>
<proteinExistence type="inferred from homology"/>
<evidence type="ECO:0000256" key="1">
    <source>
        <dbReference type="ARBA" id="ARBA00004777"/>
    </source>
</evidence>
<keyword evidence="3 8" id="KW-0436">Ligase</keyword>
<evidence type="ECO:0000256" key="2">
    <source>
        <dbReference type="ARBA" id="ARBA00022563"/>
    </source>
</evidence>
<dbReference type="HAMAP" id="MF_01543">
    <property type="entry name" value="FTHFS"/>
    <property type="match status" value="1"/>
</dbReference>
<sequence length="567" mass="61996">MQRENSKIRSDLEIAQSATLLPITQVADKIGLTENDMELYGKYKGKIRFEALHALENRRDGRLILVTSMNPTPLGEGKSTVTIGLGDALNRLGHRSILALREPSLGPVMGIKGGAAGGGYAQVVPMEDINLHFTGDLHAITVANNVLASIIDNHIFQGNKLGIDPGRITWKRALDANDRALRNIVVGLGGKGNGVPREDHFEITAASEMMAIFTLAEDLVDLKEKIARTVVAYTYEKKPVTVGDLGAEGALTVLLKDAFQPNLVQTLENTPALVHGGPFANIAHGCNSLIATKTALKLADYVITEAGFGADLGAEKFFNIKSRIGKLTPTATVIVATIRALKFHGGVNREELYDENVDALREGFHNLLKHIETIKEFQVPFVVALNRFITDKEREILEFEKLCNEYDIPFAVTEVWEKGGAGGIQLAERLLAVIDQAEKDHSPTFYPLYPLDISLEEKMNVIAKKVYGAKGIELSPKAERQLRELEQNGWSKLPICMAKTQYSLSDDPNKLGRPKDFTIHIRQLKPSIGAGFIVAYTGDILTMPGLPKHPAALKINIDDSGKVTGLF</sequence>
<evidence type="ECO:0000256" key="4">
    <source>
        <dbReference type="ARBA" id="ARBA00022741"/>
    </source>
</evidence>
<dbReference type="GO" id="GO:0035999">
    <property type="term" value="P:tetrahydrofolate interconversion"/>
    <property type="evidence" value="ECO:0007669"/>
    <property type="project" value="UniProtKB-UniRule"/>
</dbReference>
<evidence type="ECO:0000313" key="9">
    <source>
        <dbReference type="EMBL" id="WAA13270.1"/>
    </source>
</evidence>
<dbReference type="FunFam" id="3.10.410.10:FF:000001">
    <property type="entry name" value="Putative formate--tetrahydrofolate ligase"/>
    <property type="match status" value="1"/>
</dbReference>
<comment type="similarity">
    <text evidence="7 8">Belongs to the formate--tetrahydrofolate ligase family.</text>
</comment>
<dbReference type="GO" id="GO:0005524">
    <property type="term" value="F:ATP binding"/>
    <property type="evidence" value="ECO:0007669"/>
    <property type="project" value="UniProtKB-UniRule"/>
</dbReference>
<dbReference type="PROSITE" id="PS00722">
    <property type="entry name" value="FTHFS_2"/>
    <property type="match status" value="1"/>
</dbReference>
<dbReference type="PROSITE" id="PS00721">
    <property type="entry name" value="FTHFS_1"/>
    <property type="match status" value="1"/>
</dbReference>
<dbReference type="CDD" id="cd00477">
    <property type="entry name" value="FTHFS"/>
    <property type="match status" value="1"/>
</dbReference>
<dbReference type="EC" id="6.3.4.3" evidence="8"/>
<feature type="binding site" evidence="8">
    <location>
        <begin position="72"/>
        <end position="79"/>
    </location>
    <ligand>
        <name>ATP</name>
        <dbReference type="ChEBI" id="CHEBI:30616"/>
    </ligand>
</feature>
<evidence type="ECO:0000313" key="10">
    <source>
        <dbReference type="Proteomes" id="UP001164726"/>
    </source>
</evidence>
<dbReference type="FunFam" id="3.30.1510.10:FF:000001">
    <property type="entry name" value="Formate--tetrahydrofolate ligase"/>
    <property type="match status" value="1"/>
</dbReference>
<keyword evidence="5 8" id="KW-0067">ATP-binding</keyword>
<evidence type="ECO:0000256" key="7">
    <source>
        <dbReference type="ARBA" id="ARBA00061363"/>
    </source>
</evidence>
<comment type="pathway">
    <text evidence="1 8">One-carbon metabolism; tetrahydrofolate interconversion.</text>
</comment>